<accession>A0A654ZTD6</accession>
<reference evidence="2 3" key="1">
    <citation type="submission" date="2015-03" db="EMBL/GenBank/DDBJ databases">
        <authorList>
            <consortium name="Pathogen Informatics"/>
        </authorList>
    </citation>
    <scope>NUCLEOTIDE SEQUENCE [LARGE SCALE GENOMIC DNA]</scope>
    <source>
        <strain evidence="2 3">Bir 187</strain>
    </source>
</reference>
<dbReference type="Proteomes" id="UP000049023">
    <property type="component" value="Unassembled WGS sequence"/>
</dbReference>
<organism evidence="2 3">
    <name type="scientific">Mycobacterium tuberculosis</name>
    <dbReference type="NCBI Taxonomy" id="1773"/>
    <lineage>
        <taxon>Bacteria</taxon>
        <taxon>Bacillati</taxon>
        <taxon>Actinomycetota</taxon>
        <taxon>Actinomycetes</taxon>
        <taxon>Mycobacteriales</taxon>
        <taxon>Mycobacteriaceae</taxon>
        <taxon>Mycobacterium</taxon>
        <taxon>Mycobacterium tuberculosis complex</taxon>
    </lineage>
</organism>
<proteinExistence type="predicted"/>
<protein>
    <submittedName>
        <fullName evidence="2">Uncharacterized protein</fullName>
    </submittedName>
</protein>
<feature type="compositionally biased region" description="Polar residues" evidence="1">
    <location>
        <begin position="44"/>
        <end position="57"/>
    </location>
</feature>
<evidence type="ECO:0000313" key="2">
    <source>
        <dbReference type="EMBL" id="CKR46908.1"/>
    </source>
</evidence>
<evidence type="ECO:0000313" key="3">
    <source>
        <dbReference type="Proteomes" id="UP000049023"/>
    </source>
</evidence>
<name>A0A654ZTD6_MYCTX</name>
<sequence>MGGQCALHAAGDDLLRERIEVAVWHEVVGESQRDGVGAGKRRSSQGGVQTQRAGCTRQQIHPADVGDEPDAHFGHRDLGGIGNHPGVRVCADADAAAHYDAVHQRHVGLGEPADQGVEQILVAPEPPRLDPVLAGTVVDGHHVPAGAKSAFAGSGEHHRVHRVLMLPAHEHCGQQVDHGLVQ</sequence>
<dbReference type="EMBL" id="CNFU01000229">
    <property type="protein sequence ID" value="CKR46908.1"/>
    <property type="molecule type" value="Genomic_DNA"/>
</dbReference>
<dbReference type="AlphaFoldDB" id="A0A654ZTD6"/>
<feature type="region of interest" description="Disordered" evidence="1">
    <location>
        <begin position="32"/>
        <end position="57"/>
    </location>
</feature>
<gene>
    <name evidence="2" type="ORF">ERS027661_01393</name>
</gene>
<evidence type="ECO:0000256" key="1">
    <source>
        <dbReference type="SAM" id="MobiDB-lite"/>
    </source>
</evidence>